<feature type="region of interest" description="Disordered" evidence="1">
    <location>
        <begin position="61"/>
        <end position="133"/>
    </location>
</feature>
<evidence type="ECO:0000313" key="2">
    <source>
        <dbReference type="EMBL" id="MBA2933998.1"/>
    </source>
</evidence>
<proteinExistence type="predicted"/>
<evidence type="ECO:0000256" key="1">
    <source>
        <dbReference type="SAM" id="MobiDB-lite"/>
    </source>
</evidence>
<dbReference type="Proteomes" id="UP000570166">
    <property type="component" value="Unassembled WGS sequence"/>
</dbReference>
<feature type="region of interest" description="Disordered" evidence="1">
    <location>
        <begin position="1"/>
        <end position="28"/>
    </location>
</feature>
<dbReference type="InterPro" id="IPR047800">
    <property type="entry name" value="SWFGD_dom"/>
</dbReference>
<sequence>MGYERNDRRYGYDRDYREPRYGNPEDRGFFDRAGDEVRSWFGDEEAERRRRMDELADERYERERGHYEGGRYADRSVGGYRSPDRYPTWGRSNRDESYRASGYSRGYAPSSYHYPATGEDRQFETGYPDSTRTHSYADTGYRYGSDRDARYDGYRSYYGGGSASRDNDVHGYGNWRNRQISQFDQDYDEYRREHQSRFENEFASWRQNRQTQRDSLRSVTEHMEVVGSDGTHVGKVDHIRGDRILLTKTDRDAGGHHHSIPSSWIKSVDEKVHLGKTAAEAQQAWRDEDSNRGLFGRDRDDSDRGATNLNRSFSGTY</sequence>
<reference evidence="2 3" key="1">
    <citation type="submission" date="2020-07" db="EMBL/GenBank/DDBJ databases">
        <authorList>
            <person name="Sun Q."/>
        </authorList>
    </citation>
    <scope>NUCLEOTIDE SEQUENCE [LARGE SCALE GENOMIC DNA]</scope>
    <source>
        <strain evidence="2 3">CGMCC 1.13654</strain>
    </source>
</reference>
<feature type="compositionally biased region" description="Basic and acidic residues" evidence="1">
    <location>
        <begin position="61"/>
        <end position="74"/>
    </location>
</feature>
<dbReference type="Pfam" id="PF09939">
    <property type="entry name" value="DUF2171"/>
    <property type="match status" value="1"/>
</dbReference>
<keyword evidence="3" id="KW-1185">Reference proteome</keyword>
<evidence type="ECO:0000313" key="3">
    <source>
        <dbReference type="Proteomes" id="UP000570166"/>
    </source>
</evidence>
<feature type="region of interest" description="Disordered" evidence="1">
    <location>
        <begin position="277"/>
        <end position="317"/>
    </location>
</feature>
<organism evidence="2 3">
    <name type="scientific">Sphingomonas chungangi</name>
    <dbReference type="NCBI Taxonomy" id="2683589"/>
    <lineage>
        <taxon>Bacteria</taxon>
        <taxon>Pseudomonadati</taxon>
        <taxon>Pseudomonadota</taxon>
        <taxon>Alphaproteobacteria</taxon>
        <taxon>Sphingomonadales</taxon>
        <taxon>Sphingomonadaceae</taxon>
        <taxon>Sphingomonas</taxon>
    </lineage>
</organism>
<dbReference type="NCBIfam" id="NF033157">
    <property type="entry name" value="SWFGD_domain"/>
    <property type="match status" value="1"/>
</dbReference>
<dbReference type="AlphaFoldDB" id="A0A838L906"/>
<feature type="compositionally biased region" description="Polar residues" evidence="1">
    <location>
        <begin position="305"/>
        <end position="317"/>
    </location>
</feature>
<dbReference type="EMBL" id="JACEIB010000005">
    <property type="protein sequence ID" value="MBA2933998.1"/>
    <property type="molecule type" value="Genomic_DNA"/>
</dbReference>
<name>A0A838L906_9SPHN</name>
<protein>
    <submittedName>
        <fullName evidence="2">DUF2171 domain-containing protein</fullName>
    </submittedName>
</protein>
<feature type="compositionally biased region" description="Basic and acidic residues" evidence="1">
    <location>
        <begin position="285"/>
        <end position="304"/>
    </location>
</feature>
<comment type="caution">
    <text evidence="2">The sequence shown here is derived from an EMBL/GenBank/DDBJ whole genome shotgun (WGS) entry which is preliminary data.</text>
</comment>
<gene>
    <name evidence="2" type="ORF">HZF05_07785</name>
</gene>
<dbReference type="InterPro" id="IPR018684">
    <property type="entry name" value="DUF2171"/>
</dbReference>
<accession>A0A838L906</accession>
<dbReference type="RefSeq" id="WP_160366230.1">
    <property type="nucleotide sequence ID" value="NZ_JACEIB010000005.1"/>
</dbReference>